<dbReference type="InterPro" id="IPR007233">
    <property type="entry name" value="TRAPPC"/>
</dbReference>
<dbReference type="GO" id="GO:0019521">
    <property type="term" value="P:D-gluconate metabolic process"/>
    <property type="evidence" value="ECO:0007669"/>
    <property type="project" value="UniProtKB-KW"/>
</dbReference>
<dbReference type="Gene3D" id="3.40.50.720">
    <property type="entry name" value="NAD(P)-binding Rossmann-like Domain"/>
    <property type="match status" value="1"/>
</dbReference>
<dbReference type="GO" id="GO:0005783">
    <property type="term" value="C:endoplasmic reticulum"/>
    <property type="evidence" value="ECO:0007669"/>
    <property type="project" value="UniProtKB-SubCell"/>
</dbReference>
<dbReference type="GO" id="GO:0016192">
    <property type="term" value="P:vesicle-mediated transport"/>
    <property type="evidence" value="ECO:0007669"/>
    <property type="project" value="UniProtKB-KW"/>
</dbReference>
<evidence type="ECO:0000313" key="21">
    <source>
        <dbReference type="EMBL" id="CAD7627746.1"/>
    </source>
</evidence>
<proteinExistence type="inferred from homology"/>
<dbReference type="SMART" id="SM01399">
    <property type="entry name" value="Sybindin"/>
    <property type="match status" value="1"/>
</dbReference>
<evidence type="ECO:0000256" key="19">
    <source>
        <dbReference type="RuleBase" id="RU000485"/>
    </source>
</evidence>
<evidence type="ECO:0000256" key="7">
    <source>
        <dbReference type="ARBA" id="ARBA00013011"/>
    </source>
</evidence>
<dbReference type="FunFam" id="1.10.1040.10:FF:000002">
    <property type="entry name" value="6-phosphogluconate dehydrogenase, decarboxylating"/>
    <property type="match status" value="1"/>
</dbReference>
<dbReference type="NCBIfam" id="TIGR00873">
    <property type="entry name" value="gnd"/>
    <property type="match status" value="1"/>
</dbReference>
<dbReference type="EMBL" id="CAJPIZ010005013">
    <property type="protein sequence ID" value="CAG2108176.1"/>
    <property type="molecule type" value="Genomic_DNA"/>
</dbReference>
<dbReference type="Proteomes" id="UP000759131">
    <property type="component" value="Unassembled WGS sequence"/>
</dbReference>
<evidence type="ECO:0000256" key="1">
    <source>
        <dbReference type="ARBA" id="ARBA00002526"/>
    </source>
</evidence>
<dbReference type="InterPro" id="IPR010675">
    <property type="entry name" value="Bin3_C"/>
</dbReference>
<dbReference type="Pfam" id="PF04099">
    <property type="entry name" value="Sybindin"/>
    <property type="match status" value="1"/>
</dbReference>
<evidence type="ECO:0000256" key="13">
    <source>
        <dbReference type="ARBA" id="ARBA00023002"/>
    </source>
</evidence>
<keyword evidence="15 19" id="KW-0311">Gluconate utilization</keyword>
<dbReference type="Gene3D" id="1.10.1040.10">
    <property type="entry name" value="N-(1-d-carboxylethyl)-l-norvaline Dehydrogenase, domain 2"/>
    <property type="match status" value="1"/>
</dbReference>
<evidence type="ECO:0000256" key="11">
    <source>
        <dbReference type="ARBA" id="ARBA00022857"/>
    </source>
</evidence>
<evidence type="ECO:0000256" key="10">
    <source>
        <dbReference type="ARBA" id="ARBA00022824"/>
    </source>
</evidence>
<accession>A0A7R9Q0K2</accession>
<dbReference type="InterPro" id="IPR006184">
    <property type="entry name" value="6PGdom_BS"/>
</dbReference>
<dbReference type="GO" id="GO:0005794">
    <property type="term" value="C:Golgi apparatus"/>
    <property type="evidence" value="ECO:0007669"/>
    <property type="project" value="UniProtKB-SubCell"/>
</dbReference>
<dbReference type="InterPro" id="IPR006114">
    <property type="entry name" value="6PGDH_C"/>
</dbReference>
<evidence type="ECO:0000256" key="2">
    <source>
        <dbReference type="ARBA" id="ARBA00004240"/>
    </source>
</evidence>
<evidence type="ECO:0000256" key="4">
    <source>
        <dbReference type="ARBA" id="ARBA00004874"/>
    </source>
</evidence>
<dbReference type="Gene3D" id="1.20.5.320">
    <property type="entry name" value="6-Phosphogluconate Dehydrogenase, domain 3"/>
    <property type="match status" value="1"/>
</dbReference>
<keyword evidence="18" id="KW-0949">S-adenosyl-L-methionine</keyword>
<evidence type="ECO:0000256" key="16">
    <source>
        <dbReference type="ARBA" id="ARBA00023126"/>
    </source>
</evidence>
<dbReference type="PROSITE" id="PS51515">
    <property type="entry name" value="BIN3_SAM"/>
    <property type="match status" value="1"/>
</dbReference>
<comment type="function">
    <text evidence="1">Catalyzes the oxidative decarboxylation of 6-phosphogluconate to ribulose 5-phosphate and CO(2), with concomitant reduction of NADP to NADPH.</text>
</comment>
<evidence type="ECO:0000256" key="3">
    <source>
        <dbReference type="ARBA" id="ARBA00004555"/>
    </source>
</evidence>
<feature type="domain" description="Bin3-type SAM" evidence="20">
    <location>
        <begin position="152"/>
        <end position="385"/>
    </location>
</feature>
<dbReference type="GO" id="GO:0004616">
    <property type="term" value="F:phosphogluconate dehydrogenase (decarboxylating) activity"/>
    <property type="evidence" value="ECO:0007669"/>
    <property type="project" value="UniProtKB-EC"/>
</dbReference>
<dbReference type="Pfam" id="PF00393">
    <property type="entry name" value="6PGD"/>
    <property type="match status" value="1"/>
</dbReference>
<dbReference type="FunFam" id="1.20.5.320:FF:000002">
    <property type="entry name" value="6-phosphogluconate dehydrogenase, decarboxylating"/>
    <property type="match status" value="1"/>
</dbReference>
<dbReference type="SUPFAM" id="SSF64356">
    <property type="entry name" value="SNARE-like"/>
    <property type="match status" value="1"/>
</dbReference>
<dbReference type="AlphaFoldDB" id="A0A7R9Q0K2"/>
<dbReference type="InterPro" id="IPR006115">
    <property type="entry name" value="6PGDH_NADP-bd"/>
</dbReference>
<keyword evidence="10" id="KW-0256">Endoplasmic reticulum</keyword>
<evidence type="ECO:0000256" key="6">
    <source>
        <dbReference type="ARBA" id="ARBA00011738"/>
    </source>
</evidence>
<comment type="subunit">
    <text evidence="6">Homodimer.</text>
</comment>
<dbReference type="SUPFAM" id="SSF51735">
    <property type="entry name" value="NAD(P)-binding Rossmann-fold domains"/>
    <property type="match status" value="1"/>
</dbReference>
<keyword evidence="14" id="KW-0333">Golgi apparatus</keyword>
<dbReference type="Gene3D" id="3.40.50.150">
    <property type="entry name" value="Vaccinia Virus protein VP39"/>
    <property type="match status" value="1"/>
</dbReference>
<dbReference type="GO" id="GO:0050661">
    <property type="term" value="F:NADP binding"/>
    <property type="evidence" value="ECO:0007669"/>
    <property type="project" value="InterPro"/>
</dbReference>
<dbReference type="InterPro" id="IPR006183">
    <property type="entry name" value="Pgluconate_DH"/>
</dbReference>
<evidence type="ECO:0000256" key="14">
    <source>
        <dbReference type="ARBA" id="ARBA00023034"/>
    </source>
</evidence>
<dbReference type="PRINTS" id="PR00076">
    <property type="entry name" value="6PGDHDRGNASE"/>
</dbReference>
<dbReference type="Gene3D" id="3.30.450.70">
    <property type="match status" value="1"/>
</dbReference>
<dbReference type="SMART" id="SM01350">
    <property type="entry name" value="6PGD"/>
    <property type="match status" value="1"/>
</dbReference>
<comment type="similarity">
    <text evidence="5 19">Belongs to the 6-phosphogluconate dehydrogenase family.</text>
</comment>
<evidence type="ECO:0000256" key="15">
    <source>
        <dbReference type="ARBA" id="ARBA00023064"/>
    </source>
</evidence>
<dbReference type="NCBIfam" id="NF006765">
    <property type="entry name" value="PRK09287.1"/>
    <property type="match status" value="1"/>
</dbReference>
<evidence type="ECO:0000256" key="5">
    <source>
        <dbReference type="ARBA" id="ARBA00008419"/>
    </source>
</evidence>
<comment type="catalytic activity">
    <reaction evidence="17 19">
        <text>6-phospho-D-gluconate + NADP(+) = D-ribulose 5-phosphate + CO2 + NADPH</text>
        <dbReference type="Rhea" id="RHEA:10116"/>
        <dbReference type="ChEBI" id="CHEBI:16526"/>
        <dbReference type="ChEBI" id="CHEBI:57783"/>
        <dbReference type="ChEBI" id="CHEBI:58121"/>
        <dbReference type="ChEBI" id="CHEBI:58349"/>
        <dbReference type="ChEBI" id="CHEBI:58759"/>
        <dbReference type="EC" id="1.1.1.44"/>
    </reaction>
</comment>
<evidence type="ECO:0000256" key="9">
    <source>
        <dbReference type="ARBA" id="ARBA00022448"/>
    </source>
</evidence>
<dbReference type="FunFam" id="3.40.50.720:FF:000007">
    <property type="entry name" value="6-phosphogluconate dehydrogenase, decarboxylating"/>
    <property type="match status" value="1"/>
</dbReference>
<keyword evidence="16 19" id="KW-0570">Pentose shunt</keyword>
<evidence type="ECO:0000256" key="8">
    <source>
        <dbReference type="ARBA" id="ARBA00018193"/>
    </source>
</evidence>
<dbReference type="EC" id="1.1.1.44" evidence="7 19"/>
<dbReference type="GO" id="GO:0008168">
    <property type="term" value="F:methyltransferase activity"/>
    <property type="evidence" value="ECO:0007669"/>
    <property type="project" value="InterPro"/>
</dbReference>
<protein>
    <recommendedName>
        <fullName evidence="8 19">6-phosphogluconate dehydrogenase, decarboxylating</fullName>
        <ecNumber evidence="7 19">1.1.1.44</ecNumber>
    </recommendedName>
</protein>
<name>A0A7R9Q0K2_9ACAR</name>
<dbReference type="PANTHER" id="PTHR11811">
    <property type="entry name" value="6-PHOSPHOGLUCONATE DEHYDROGENASE"/>
    <property type="match status" value="1"/>
</dbReference>
<comment type="subcellular location">
    <subcellularLocation>
        <location evidence="2">Endoplasmic reticulum</location>
    </subcellularLocation>
    <subcellularLocation>
        <location evidence="3">Golgi apparatus</location>
    </subcellularLocation>
</comment>
<keyword evidence="12" id="KW-0931">ER-Golgi transport</keyword>
<dbReference type="Pfam" id="PF03446">
    <property type="entry name" value="NAD_binding_2"/>
    <property type="match status" value="1"/>
</dbReference>
<evidence type="ECO:0000256" key="12">
    <source>
        <dbReference type="ARBA" id="ARBA00022892"/>
    </source>
</evidence>
<keyword evidence="22" id="KW-1185">Reference proteome</keyword>
<evidence type="ECO:0000256" key="18">
    <source>
        <dbReference type="PROSITE-ProRule" id="PRU00848"/>
    </source>
</evidence>
<dbReference type="InterPro" id="IPR008927">
    <property type="entry name" value="6-PGluconate_DH-like_C_sf"/>
</dbReference>
<dbReference type="PROSITE" id="PS00461">
    <property type="entry name" value="6PGD"/>
    <property type="match status" value="1"/>
</dbReference>
<dbReference type="UniPathway" id="UPA00115">
    <property type="reaction ID" value="UER00410"/>
</dbReference>
<dbReference type="InterPro" id="IPR024160">
    <property type="entry name" value="BIN3_SAM-bd_dom"/>
</dbReference>
<dbReference type="InterPro" id="IPR006113">
    <property type="entry name" value="6PGDH_Gnd/GntZ"/>
</dbReference>
<dbReference type="InterPro" id="IPR029063">
    <property type="entry name" value="SAM-dependent_MTases_sf"/>
</dbReference>
<dbReference type="InterPro" id="IPR013328">
    <property type="entry name" value="6PGD_dom2"/>
</dbReference>
<dbReference type="GO" id="GO:0030008">
    <property type="term" value="C:TRAPP complex"/>
    <property type="evidence" value="ECO:0007669"/>
    <property type="project" value="InterPro"/>
</dbReference>
<dbReference type="SUPFAM" id="SSF53335">
    <property type="entry name" value="S-adenosyl-L-methionine-dependent methyltransferases"/>
    <property type="match status" value="1"/>
</dbReference>
<keyword evidence="11 19" id="KW-0521">NADP</keyword>
<dbReference type="SUPFAM" id="SSF48179">
    <property type="entry name" value="6-phosphogluconate dehydrogenase C-terminal domain-like"/>
    <property type="match status" value="1"/>
</dbReference>
<gene>
    <name evidence="21" type="ORF">OSB1V03_LOCUS8171</name>
</gene>
<comment type="pathway">
    <text evidence="4 19">Carbohydrate degradation; pentose phosphate pathway; D-ribulose 5-phosphate from D-glucose 6-phosphate (oxidative stage): step 3/3.</text>
</comment>
<organism evidence="21">
    <name type="scientific">Medioppia subpectinata</name>
    <dbReference type="NCBI Taxonomy" id="1979941"/>
    <lineage>
        <taxon>Eukaryota</taxon>
        <taxon>Metazoa</taxon>
        <taxon>Ecdysozoa</taxon>
        <taxon>Arthropoda</taxon>
        <taxon>Chelicerata</taxon>
        <taxon>Arachnida</taxon>
        <taxon>Acari</taxon>
        <taxon>Acariformes</taxon>
        <taxon>Sarcoptiformes</taxon>
        <taxon>Oribatida</taxon>
        <taxon>Brachypylina</taxon>
        <taxon>Oppioidea</taxon>
        <taxon>Oppiidae</taxon>
        <taxon>Medioppia</taxon>
    </lineage>
</organism>
<dbReference type="OrthoDB" id="434986at2759"/>
<keyword evidence="9" id="KW-0813">Transport</keyword>
<dbReference type="CDD" id="cd02440">
    <property type="entry name" value="AdoMet_MTases"/>
    <property type="match status" value="1"/>
</dbReference>
<dbReference type="GO" id="GO:0006098">
    <property type="term" value="P:pentose-phosphate shunt"/>
    <property type="evidence" value="ECO:0007669"/>
    <property type="project" value="UniProtKB-UniPathway"/>
</dbReference>
<dbReference type="Pfam" id="PF06859">
    <property type="entry name" value="Bin3"/>
    <property type="match status" value="1"/>
</dbReference>
<evidence type="ECO:0000313" key="22">
    <source>
        <dbReference type="Proteomes" id="UP000759131"/>
    </source>
</evidence>
<evidence type="ECO:0000256" key="17">
    <source>
        <dbReference type="ARBA" id="ARBA00048640"/>
    </source>
</evidence>
<dbReference type="InterPro" id="IPR036291">
    <property type="entry name" value="NAD(P)-bd_dom_sf"/>
</dbReference>
<reference evidence="21" key="1">
    <citation type="submission" date="2020-11" db="EMBL/GenBank/DDBJ databases">
        <authorList>
            <person name="Tran Van P."/>
        </authorList>
    </citation>
    <scope>NUCLEOTIDE SEQUENCE</scope>
</reference>
<dbReference type="EMBL" id="OC859588">
    <property type="protein sequence ID" value="CAD7627746.1"/>
    <property type="molecule type" value="Genomic_DNA"/>
</dbReference>
<keyword evidence="13 19" id="KW-0560">Oxidoreductase</keyword>
<evidence type="ECO:0000259" key="20">
    <source>
        <dbReference type="PROSITE" id="PS51515"/>
    </source>
</evidence>
<sequence length="888" mass="100471">MIYNLHIFDGNGLCRFSLNKEESEDATRLLYGFLYSLKSFTARIGPILRRDNDFLTYSTNAYQLIFYEMPTSVKFVLLVSPDATKNNEYYKQLLRDMYRIVYVEYYVKNVIKTDSVIDSQLFRDKLIEAKDESFRYGNYNRYYGYRNANQFDSRLECLKREWFENKDILDIGCNVGHITLAIAKNFEPKKIIGLDIDNSLIRIANKNIRHYITSSVLRTQDFPISLPLFHGPLASTAAHDSSDDKQCFPQNVCFITGNYVSECEEPSSIQKQQFDTIVCLSLTKWVHLNWGDNGVKTLFKRIFSQLRPNGKLVLEAQPFCSYKKKKKINETIHKNFNAVKFRPEQFNEYLLSREVGFSQSELIGTPENPSKDSRLGLNNEFTNRSEIAIRKSKPLYGQPFNGNAGKKWPEADIALIGLAVMGQNLILNMADNGFTVCAYNRTTEKVDQFLQNEAKGKRVVGAHSIKEMVDKLKKPRRVILLVKAGSAVDDFIKQLIPHLEKGDIIIDGGNSEYTDTQRRCKELKEKGLLFVGSGVSGGEEGARFGPSIMPGGHPEAWPHIKPIFQKIAAKADGEPCCDWVGEDGAGHFVKMVHNGIEYGDMQLICEAYHLLKDVLGLNHDEMADIFTEWNKTELDSFLIEITRDILKYKDTDGKALVSKISDTAGQKGTGKWTAISALDYGVPVTLIGESVFARCLSSLKTERVSASKVLKGPQIKFTGDRKQFIDDIKYALYASKIISYAQGFMLLREAAQQFKWNLNYGGIALMWRGGCIIRSVFLGNIKTAFTKNPKLTNLLVDDFFRQEISKCQDSWRRVVSNAVLLGIPTPCFSTALAFFDGYRTATLPANLIQAQRDYFGAHTYELLTNPGKWIHTNWTGKGGNVSASSYNA</sequence>
<dbReference type="InterPro" id="IPR011012">
    <property type="entry name" value="Longin-like_dom_sf"/>
</dbReference>